<evidence type="ECO:0000313" key="3">
    <source>
        <dbReference type="Proteomes" id="UP001519306"/>
    </source>
</evidence>
<comment type="caution">
    <text evidence="2">The sequence shown here is derived from an EMBL/GenBank/DDBJ whole genome shotgun (WGS) entry which is preliminary data.</text>
</comment>
<gene>
    <name evidence="2" type="ORF">J2Z71_000608</name>
</gene>
<dbReference type="RefSeq" id="WP_210060386.1">
    <property type="nucleotide sequence ID" value="NZ_JAGGLJ010000004.1"/>
</dbReference>
<dbReference type="Proteomes" id="UP001519306">
    <property type="component" value="Unassembled WGS sequence"/>
</dbReference>
<accession>A0ABS4KBE9</accession>
<dbReference type="PANTHER" id="PTHR16253">
    <property type="entry name" value="TETRATRICOPEPTIDE REPEAT PROTEIN 22"/>
    <property type="match status" value="1"/>
</dbReference>
<dbReference type="PANTHER" id="PTHR16253:SF0">
    <property type="entry name" value="TETRATRICOPEPTIDE REPEAT PROTEIN 22"/>
    <property type="match status" value="1"/>
</dbReference>
<dbReference type="Gene3D" id="3.40.50.10140">
    <property type="entry name" value="Toll/interleukin-1 receptor homology (TIR) domain"/>
    <property type="match status" value="1"/>
</dbReference>
<dbReference type="InterPro" id="IPR035897">
    <property type="entry name" value="Toll_tir_struct_dom_sf"/>
</dbReference>
<keyword evidence="3" id="KW-1185">Reference proteome</keyword>
<dbReference type="InterPro" id="IPR000157">
    <property type="entry name" value="TIR_dom"/>
</dbReference>
<dbReference type="Pfam" id="PF13676">
    <property type="entry name" value="TIR_2"/>
    <property type="match status" value="1"/>
</dbReference>
<reference evidence="2 3" key="1">
    <citation type="submission" date="2021-03" db="EMBL/GenBank/DDBJ databases">
        <title>Genomic Encyclopedia of Type Strains, Phase IV (KMG-IV): sequencing the most valuable type-strain genomes for metagenomic binning, comparative biology and taxonomic classification.</title>
        <authorList>
            <person name="Goeker M."/>
        </authorList>
    </citation>
    <scope>NUCLEOTIDE SEQUENCE [LARGE SCALE GENOMIC DNA]</scope>
    <source>
        <strain evidence="2 3">DSM 27563</strain>
    </source>
</reference>
<dbReference type="SUPFAM" id="SSF52200">
    <property type="entry name" value="Toll/Interleukin receptor TIR domain"/>
    <property type="match status" value="1"/>
</dbReference>
<dbReference type="PROSITE" id="PS50104">
    <property type="entry name" value="TIR"/>
    <property type="match status" value="1"/>
</dbReference>
<dbReference type="InterPro" id="IPR042342">
    <property type="entry name" value="TTC22"/>
</dbReference>
<name>A0ABS4KBE9_9FIRM</name>
<proteinExistence type="predicted"/>
<evidence type="ECO:0000313" key="2">
    <source>
        <dbReference type="EMBL" id="MBP2025083.1"/>
    </source>
</evidence>
<organism evidence="2 3">
    <name type="scientific">Peptoniphilus stercorisuis</name>
    <dbReference type="NCBI Taxonomy" id="1436965"/>
    <lineage>
        <taxon>Bacteria</taxon>
        <taxon>Bacillati</taxon>
        <taxon>Bacillota</taxon>
        <taxon>Tissierellia</taxon>
        <taxon>Tissierellales</taxon>
        <taxon>Peptoniphilaceae</taxon>
        <taxon>Peptoniphilus</taxon>
    </lineage>
</organism>
<protein>
    <recommendedName>
        <fullName evidence="1">TIR domain-containing protein</fullName>
    </recommendedName>
</protein>
<dbReference type="EMBL" id="JAGGLJ010000004">
    <property type="protein sequence ID" value="MBP2025083.1"/>
    <property type="molecule type" value="Genomic_DNA"/>
</dbReference>
<sequence>MYYGPVKCIDGKYKGRIGYYDDDIDEDDIECAVVYWGDMLLCMNSDLVPIECVTDKITMRDLAIRLEILYSEINKTNSKNERLELLEELVYAKTLFYERHIKSRFSTKNGLKIFISYSSLDRIYANTLYVDLAELGHDPWIDTWDIKVGQSIPEKIQKALSVADYIIVLLSPNSVESKWVQAEWQTMYWNEIENNKVKVIPVLLNDCEIPEFLKVKKYADFREDYSKGFDLLVQAFK</sequence>
<evidence type="ECO:0000259" key="1">
    <source>
        <dbReference type="PROSITE" id="PS50104"/>
    </source>
</evidence>
<feature type="domain" description="TIR" evidence="1">
    <location>
        <begin position="109"/>
        <end position="237"/>
    </location>
</feature>